<dbReference type="Pfam" id="PF05598">
    <property type="entry name" value="DUF772"/>
    <property type="match status" value="1"/>
</dbReference>
<keyword evidence="4" id="KW-1185">Reference proteome</keyword>
<gene>
    <name evidence="3" type="ORF">DSM107010_68460</name>
</gene>
<sequence>MSLHPQSNYAVPAQTAQVARAIFPKGNLCITMADCLSSFLCDEDFSALFSSQGQPGVSPLRLALVTILQYVEGLTDRQAADAVRSRIDWKYLLCLELIDTGFDHTVLSEFRTRLITEHAESLVFEKLLIFCQQQEWLQARGRQRTDSTHVLASIRAVTRLECAGETLRAALNALAVVVPEWLQVQSQPEWVERYSERIEDYHLPVSKAEREQQAQVYGEDGKRLLDAIFDGHSPEWLRQVPAVETLRRVWVQQYYVCDRKIYWRTEQGIPPATLMISSPYDLDAHYSKKNTTSWVGYKVHLSETCEPNSLHLITNVETTAAPIADGDVTESIHTSLAKKDLLPSKHIVDTGYLDAQLLVTTQQQHQVQLLGPTRSDLRWQSKAGNGFAASDFKVDWQQQVAICPEGKTSASWTPAIDGRNNQVIKIKFARPDCANCPSLHLCTRTKEKRRLITLRPEAQYKALQAARKQAMTDDYKADYRRRAGIEGTLSEGIRAHGLRHARYIGLAKTHLQHLMTATAINFKRIFYWISGVPQMTTRTSQFAKLMA</sequence>
<feature type="domain" description="Transposase InsH N-terminal" evidence="1">
    <location>
        <begin position="20"/>
        <end position="113"/>
    </location>
</feature>
<comment type="caution">
    <text evidence="3">The sequence shown here is derived from an EMBL/GenBank/DDBJ whole genome shotgun (WGS) entry which is preliminary data.</text>
</comment>
<dbReference type="Pfam" id="PF13751">
    <property type="entry name" value="DDE_Tnp_1_6"/>
    <property type="match status" value="1"/>
</dbReference>
<dbReference type="PANTHER" id="PTHR35604:SF2">
    <property type="entry name" value="TRANSPOSASE INSH FOR INSERTION SEQUENCE ELEMENT IS5A-RELATED"/>
    <property type="match status" value="1"/>
</dbReference>
<dbReference type="RefSeq" id="WP_106167488.1">
    <property type="nucleotide sequence ID" value="NZ_JAVKZF010000004.1"/>
</dbReference>
<evidence type="ECO:0008006" key="5">
    <source>
        <dbReference type="Google" id="ProtNLM"/>
    </source>
</evidence>
<dbReference type="AlphaFoldDB" id="A0AB37U8H8"/>
<evidence type="ECO:0000259" key="1">
    <source>
        <dbReference type="Pfam" id="PF05598"/>
    </source>
</evidence>
<evidence type="ECO:0000313" key="3">
    <source>
        <dbReference type="EMBL" id="RUT00281.1"/>
    </source>
</evidence>
<evidence type="ECO:0000313" key="4">
    <source>
        <dbReference type="Proteomes" id="UP000282574"/>
    </source>
</evidence>
<reference evidence="3 4" key="1">
    <citation type="journal article" date="2019" name="Genome Biol. Evol.">
        <title>Day and night: Metabolic profiles and evolutionary relationships of six axenic non-marine cyanobacteria.</title>
        <authorList>
            <person name="Will S.E."/>
            <person name="Henke P."/>
            <person name="Boedeker C."/>
            <person name="Huang S."/>
            <person name="Brinkmann H."/>
            <person name="Rohde M."/>
            <person name="Jarek M."/>
            <person name="Friedl T."/>
            <person name="Seufert S."/>
            <person name="Schumacher M."/>
            <person name="Overmann J."/>
            <person name="Neumann-Schaal M."/>
            <person name="Petersen J."/>
        </authorList>
    </citation>
    <scope>NUCLEOTIDE SEQUENCE [LARGE SCALE GENOMIC DNA]</scope>
    <source>
        <strain evidence="3 4">SAG 39.79</strain>
    </source>
</reference>
<protein>
    <recommendedName>
        <fullName evidence="5">Transposase</fullName>
    </recommendedName>
</protein>
<feature type="domain" description="Transposase DDE" evidence="2">
    <location>
        <begin position="402"/>
        <end position="525"/>
    </location>
</feature>
<dbReference type="PANTHER" id="PTHR35604">
    <property type="entry name" value="TRANSPOSASE INSH FOR INSERTION SEQUENCE ELEMENT IS5A-RELATED"/>
    <property type="match status" value="1"/>
</dbReference>
<dbReference type="NCBIfam" id="NF033551">
    <property type="entry name" value="transpos_IS1182"/>
    <property type="match status" value="1"/>
</dbReference>
<organism evidence="3 4">
    <name type="scientific">Chroococcidiopsis cubana SAG 39.79</name>
    <dbReference type="NCBI Taxonomy" id="388085"/>
    <lineage>
        <taxon>Bacteria</taxon>
        <taxon>Bacillati</taxon>
        <taxon>Cyanobacteriota</taxon>
        <taxon>Cyanophyceae</taxon>
        <taxon>Chroococcidiopsidales</taxon>
        <taxon>Chroococcidiopsidaceae</taxon>
        <taxon>Chroococcidiopsis</taxon>
    </lineage>
</organism>
<dbReference type="InterPro" id="IPR047629">
    <property type="entry name" value="IS1182_transpos"/>
</dbReference>
<name>A0AB37U8H8_9CYAN</name>
<accession>A0AB37U8H8</accession>
<proteinExistence type="predicted"/>
<evidence type="ECO:0000259" key="2">
    <source>
        <dbReference type="Pfam" id="PF13751"/>
    </source>
</evidence>
<dbReference type="InterPro" id="IPR025668">
    <property type="entry name" value="Tnp_DDE_dom"/>
</dbReference>
<dbReference type="InterPro" id="IPR008490">
    <property type="entry name" value="Transposase_InsH_N"/>
</dbReference>
<dbReference type="Proteomes" id="UP000282574">
    <property type="component" value="Unassembled WGS sequence"/>
</dbReference>
<dbReference type="EMBL" id="RSCK01000150">
    <property type="protein sequence ID" value="RUT00281.1"/>
    <property type="molecule type" value="Genomic_DNA"/>
</dbReference>